<feature type="region of interest" description="Disordered" evidence="1">
    <location>
        <begin position="196"/>
        <end position="348"/>
    </location>
</feature>
<feature type="region of interest" description="Disordered" evidence="1">
    <location>
        <begin position="72"/>
        <end position="174"/>
    </location>
</feature>
<feature type="compositionally biased region" description="Polar residues" evidence="1">
    <location>
        <begin position="131"/>
        <end position="141"/>
    </location>
</feature>
<dbReference type="AlphaFoldDB" id="A0A0F7ULC0"/>
<reference evidence="2" key="1">
    <citation type="journal article" date="2015" name="PLoS ONE">
        <title>Comprehensive Evaluation of Toxoplasma gondii VEG and Neospora caninum LIV Genomes with Tachyzoite Stage Transcriptome and Proteome Defines Novel Transcript Features.</title>
        <authorList>
            <person name="Ramaprasad A."/>
            <person name="Mourier T."/>
            <person name="Naeem R."/>
            <person name="Malas T.B."/>
            <person name="Moussa E."/>
            <person name="Panigrahi A."/>
            <person name="Vermont S.J."/>
            <person name="Otto T.D."/>
            <person name="Wastling J."/>
            <person name="Pain A."/>
        </authorList>
    </citation>
    <scope>NUCLEOTIDE SEQUENCE</scope>
    <source>
        <strain evidence="2">Liverpool</strain>
    </source>
</reference>
<feature type="compositionally biased region" description="Polar residues" evidence="1">
    <location>
        <begin position="298"/>
        <end position="318"/>
    </location>
</feature>
<organism evidence="2">
    <name type="scientific">Neospora caninum (strain Liverpool)</name>
    <dbReference type="NCBI Taxonomy" id="572307"/>
    <lineage>
        <taxon>Eukaryota</taxon>
        <taxon>Sar</taxon>
        <taxon>Alveolata</taxon>
        <taxon>Apicomplexa</taxon>
        <taxon>Conoidasida</taxon>
        <taxon>Coccidia</taxon>
        <taxon>Eucoccidiorida</taxon>
        <taxon>Eimeriorina</taxon>
        <taxon>Sarcocystidae</taxon>
        <taxon>Neospora</taxon>
    </lineage>
</organism>
<proteinExistence type="predicted"/>
<feature type="compositionally biased region" description="Low complexity" evidence="1">
    <location>
        <begin position="121"/>
        <end position="130"/>
    </location>
</feature>
<evidence type="ECO:0000313" key="2">
    <source>
        <dbReference type="EMBL" id="CEL69325.1"/>
    </source>
</evidence>
<accession>A0A0F7ULC0</accession>
<evidence type="ECO:0000256" key="1">
    <source>
        <dbReference type="SAM" id="MobiDB-lite"/>
    </source>
</evidence>
<feature type="compositionally biased region" description="Basic residues" evidence="1">
    <location>
        <begin position="144"/>
        <end position="162"/>
    </location>
</feature>
<sequence>MNILPLHFSEGLREATQGSGIIQAAKEARKVVQPVARYLSTSNSCALPLEPNRLQNKVGLLDCFQHTLGVKISSQSTPHHGEPSKRRAPRSSSRARTNTPGLVRPSLSSVSLKHISEESRCSSTTASSESVLQSDTSSPPTSRAPRRCRSLSRPRAKGRSRHPQPLGESPVRLLQRKPTTLWDAFSSELAISFSKASPQATKPAAKPHRVLSRPTLRCHGPRAQQAEATVGIDSAPRRSRPDTAATAKPDRTRGTGPCVDTAANRVARKSSSSAATPASVRRTVRVGEVKQRDESTPGVRSTGTSNPCTSGFGSTQAGLRQEPSAGQDRRRGETQNRGCGMKPSDRSGALARLTETAQKGQFFERKAPIAFGSQRFTLFPRGESDRRHRQHQPHATCHGGLGGAATPKRETLGRASANVVSSSSMKDTTCGVRARPQRATQNPSVSVRRLHPQAKGSLTPHVVTHQSERPPAAVTSEGPGRSRERGVPSGRRSGSKRPPNVPKLDLRKCIQYRTRD</sequence>
<protein>
    <submittedName>
        <fullName evidence="2">Uncharacterized protein</fullName>
    </submittedName>
</protein>
<feature type="region of interest" description="Disordered" evidence="1">
    <location>
        <begin position="382"/>
        <end position="516"/>
    </location>
</feature>
<dbReference type="EMBL" id="LN714485">
    <property type="protein sequence ID" value="CEL69325.1"/>
    <property type="molecule type" value="Genomic_DNA"/>
</dbReference>
<name>A0A0F7ULC0_NEOCL</name>
<feature type="compositionally biased region" description="Polar residues" evidence="1">
    <location>
        <begin position="418"/>
        <end position="427"/>
    </location>
</feature>
<feature type="compositionally biased region" description="Basic and acidic residues" evidence="1">
    <location>
        <begin position="285"/>
        <end position="295"/>
    </location>
</feature>
<feature type="compositionally biased region" description="Basic and acidic residues" evidence="1">
    <location>
        <begin position="504"/>
        <end position="516"/>
    </location>
</feature>
<gene>
    <name evidence="2" type="ORF">BN1204_050385</name>
</gene>